<accession>A0A9W6ADP0</accession>
<dbReference type="InterPro" id="IPR003593">
    <property type="entry name" value="AAA+_ATPase"/>
</dbReference>
<feature type="non-terminal residue" evidence="2">
    <location>
        <position position="1"/>
    </location>
</feature>
<dbReference type="GO" id="GO:0005524">
    <property type="term" value="F:ATP binding"/>
    <property type="evidence" value="ECO:0007669"/>
    <property type="project" value="InterPro"/>
</dbReference>
<protein>
    <recommendedName>
        <fullName evidence="1">AAA+ ATPase domain-containing protein</fullName>
    </recommendedName>
</protein>
<sequence>MVAPHQDVDTSPSVPQAINQRLEKQSLHTIVVGELEPVVAKLVKQALSNPAIWPDELPATPVCSSGPSTPPFDADELQKQLVKITRDGWPSVELSMAMKPDQSSSASNEQDGIQVGNDLGYPIHTTPDDFKLFREWASICSFKTVVETWDKETCKYKIAEPVETSSSLDDYAEYAFVVRERVERNTEKVIPYIDIKSGGLRDILRVVLHGIKAISLMEDKPSIEQNVLFHFLPELDKYAEDMNNPDCALPRQHLRLLIDHLKRAYSDIAQRLESMLQHGHITYDLLWALFKPDSHVFTTCFGTKEPRCVVFDAGEEVTQNDETWFNLECRFLDYDGNKFGEAGIFLRLAKFRGSKPIESLEAFPLRHHPNHEQVRKDLVERGRKFRDLAGSHIQHCKGSAFFMNNKGKIIKLNINSRVAVDAAFFHEMQPNYSRPSLRDGGVKDKNGITVVDIRAMLKEGREREKERMRGDGVDAQQLSETDLLAACPTVCCFSFREKMFLECAVGALGEVSWSPESFDCLQIPSDDRTLLLSLAKTRLGLIPTVPFDDVIDGKGQGLNILLNGPPGVGKTFTVEATSEYFNLPLYSISAGELVVDHGDSNVLEQQLEAVFKIAKHFNAILLLDEADAFMEQRTSYHDAHNRLVTVFLRKLEYYQGILFLTSNRGIQFDDAILSRIHLTIEYEGLTREFRRDLWSTFLSKARTMQGPAVVEEQELRRLESLALNGREIKNIAAIAHALAEADANQVSYKYLELAAKSNKRFSKEFGGRGMVDGMPPVQSGACCN</sequence>
<dbReference type="InterPro" id="IPR027417">
    <property type="entry name" value="P-loop_NTPase"/>
</dbReference>
<evidence type="ECO:0000259" key="1">
    <source>
        <dbReference type="SMART" id="SM00382"/>
    </source>
</evidence>
<evidence type="ECO:0000313" key="2">
    <source>
        <dbReference type="EMBL" id="GLA56046.1"/>
    </source>
</evidence>
<dbReference type="Pfam" id="PF23232">
    <property type="entry name" value="AAA_lid_13"/>
    <property type="match status" value="1"/>
</dbReference>
<dbReference type="CDD" id="cd19481">
    <property type="entry name" value="RecA-like_protease"/>
    <property type="match status" value="1"/>
</dbReference>
<reference evidence="2" key="1">
    <citation type="submission" date="2022-07" db="EMBL/GenBank/DDBJ databases">
        <title>Taxonomy of Aspergillus series Nigri: significant species reduction supported by multi-species coalescent approaches.</title>
        <authorList>
            <person name="Bian C."/>
            <person name="Kusuya Y."/>
            <person name="Sklenar F."/>
            <person name="D'hooge E."/>
            <person name="Yaguchi T."/>
            <person name="Takahashi H."/>
            <person name="Hubka V."/>
        </authorList>
    </citation>
    <scope>NUCLEOTIDE SEQUENCE</scope>
    <source>
        <strain evidence="2">IFM 63604</strain>
    </source>
</reference>
<proteinExistence type="predicted"/>
<dbReference type="EMBL" id="BRPB01000216">
    <property type="protein sequence ID" value="GLA56046.1"/>
    <property type="molecule type" value="Genomic_DNA"/>
</dbReference>
<gene>
    <name evidence="2" type="ORF">AnigIFM63604_004104</name>
</gene>
<dbReference type="Gene3D" id="3.40.50.300">
    <property type="entry name" value="P-loop containing nucleotide triphosphate hydrolases"/>
    <property type="match status" value="1"/>
</dbReference>
<dbReference type="AlphaFoldDB" id="A0A9W6ADP0"/>
<organism evidence="2 3">
    <name type="scientific">Aspergillus niger</name>
    <dbReference type="NCBI Taxonomy" id="5061"/>
    <lineage>
        <taxon>Eukaryota</taxon>
        <taxon>Fungi</taxon>
        <taxon>Dikarya</taxon>
        <taxon>Ascomycota</taxon>
        <taxon>Pezizomycotina</taxon>
        <taxon>Eurotiomycetes</taxon>
        <taxon>Eurotiomycetidae</taxon>
        <taxon>Eurotiales</taxon>
        <taxon>Aspergillaceae</taxon>
        <taxon>Aspergillus</taxon>
        <taxon>Aspergillus subgen. Circumdati</taxon>
    </lineage>
</organism>
<dbReference type="GO" id="GO:0016887">
    <property type="term" value="F:ATP hydrolysis activity"/>
    <property type="evidence" value="ECO:0007669"/>
    <property type="project" value="InterPro"/>
</dbReference>
<dbReference type="InterPro" id="IPR054289">
    <property type="entry name" value="DUF7025"/>
</dbReference>
<dbReference type="PANTHER" id="PTHR46411:SF3">
    <property type="entry name" value="AAA+ ATPASE DOMAIN-CONTAINING PROTEIN"/>
    <property type="match status" value="1"/>
</dbReference>
<dbReference type="PANTHER" id="PTHR46411">
    <property type="entry name" value="FAMILY ATPASE, PUTATIVE-RELATED"/>
    <property type="match status" value="1"/>
</dbReference>
<dbReference type="Pfam" id="PF00004">
    <property type="entry name" value="AAA"/>
    <property type="match status" value="1"/>
</dbReference>
<dbReference type="InterPro" id="IPR003959">
    <property type="entry name" value="ATPase_AAA_core"/>
</dbReference>
<dbReference type="SMART" id="SM00382">
    <property type="entry name" value="AAA"/>
    <property type="match status" value="1"/>
</dbReference>
<dbReference type="Proteomes" id="UP001144191">
    <property type="component" value="Unassembled WGS sequence"/>
</dbReference>
<feature type="domain" description="AAA+ ATPase" evidence="1">
    <location>
        <begin position="556"/>
        <end position="686"/>
    </location>
</feature>
<dbReference type="SUPFAM" id="SSF52540">
    <property type="entry name" value="P-loop containing nucleoside triphosphate hydrolases"/>
    <property type="match status" value="1"/>
</dbReference>
<comment type="caution">
    <text evidence="2">The sequence shown here is derived from an EMBL/GenBank/DDBJ whole genome shotgun (WGS) entry which is preliminary data.</text>
</comment>
<evidence type="ECO:0000313" key="3">
    <source>
        <dbReference type="Proteomes" id="UP001144191"/>
    </source>
</evidence>
<dbReference type="Pfam" id="PF22942">
    <property type="entry name" value="DUF7025"/>
    <property type="match status" value="1"/>
</dbReference>
<name>A0A9W6ADP0_ASPNG</name>
<dbReference type="InterPro" id="IPR056599">
    <property type="entry name" value="AAA_lid_fung"/>
</dbReference>